<dbReference type="SUPFAM" id="SSF53474">
    <property type="entry name" value="alpha/beta-Hydrolases"/>
    <property type="match status" value="1"/>
</dbReference>
<dbReference type="FunCoup" id="A0A1Y5R8Q2">
    <property type="interactions" value="365"/>
</dbReference>
<dbReference type="PROSITE" id="PS01173">
    <property type="entry name" value="LIPASE_GDXG_HIS"/>
    <property type="match status" value="1"/>
</dbReference>
<dbReference type="Gene3D" id="3.40.50.1820">
    <property type="entry name" value="alpha/beta hydrolase"/>
    <property type="match status" value="1"/>
</dbReference>
<dbReference type="InParanoid" id="A0A1Y5R8Q2"/>
<dbReference type="EC" id="3.1.1.1" evidence="4"/>
<sequence>MTLDASAKLVLDLVAANPRPSLDRLDPVAARAQYDRTVKVLDLDPRPVASVRDIAIDGADGPLKARLYHPENAGERLPLLVYFHGGGWVIGTIESHDSLCRELAIRGDIAVLSVDYRLAPEHRFPAAVDDAHAAFRWAARHAATLGIDPGRIAVGGDSAGGNLAAVTALRTRNEAHRPAFQLLLYPATDLATQSESHRRLADGYLLTAALMDYFSGHYLGDRSAADHPDASPILAADFSGLPPAWVLTAGYDPLHHEGEAYAEALSGAGIPVRHRHFPGQIHGFLNMGKAIPETLAALDEGAKAVGGGLRAG</sequence>
<evidence type="ECO:0000256" key="2">
    <source>
        <dbReference type="ARBA" id="ARBA00022801"/>
    </source>
</evidence>
<dbReference type="RefSeq" id="WP_085881477.1">
    <property type="nucleotide sequence ID" value="NZ_FWFR01000001.1"/>
</dbReference>
<keyword evidence="5" id="KW-1185">Reference proteome</keyword>
<dbReference type="PANTHER" id="PTHR48081:SF8">
    <property type="entry name" value="ALPHA_BETA HYDROLASE FOLD-3 DOMAIN-CONTAINING PROTEIN-RELATED"/>
    <property type="match status" value="1"/>
</dbReference>
<evidence type="ECO:0000313" key="5">
    <source>
        <dbReference type="Proteomes" id="UP000193200"/>
    </source>
</evidence>
<dbReference type="OrthoDB" id="9806180at2"/>
<dbReference type="InterPro" id="IPR050300">
    <property type="entry name" value="GDXG_lipolytic_enzyme"/>
</dbReference>
<gene>
    <name evidence="4" type="primary">nlhH_1</name>
    <name evidence="4" type="ORF">OCH7691_00102</name>
</gene>
<dbReference type="InterPro" id="IPR002168">
    <property type="entry name" value="Lipase_GDXG_HIS_AS"/>
</dbReference>
<dbReference type="FunFam" id="3.40.50.1820:FF:000089">
    <property type="entry name" value="Alpha/beta hydrolase"/>
    <property type="match status" value="1"/>
</dbReference>
<dbReference type="InterPro" id="IPR029058">
    <property type="entry name" value="AB_hydrolase_fold"/>
</dbReference>
<dbReference type="AlphaFoldDB" id="A0A1Y5R8Q2"/>
<feature type="domain" description="Alpha/beta hydrolase fold-3" evidence="3">
    <location>
        <begin position="80"/>
        <end position="285"/>
    </location>
</feature>
<dbReference type="Pfam" id="PF07859">
    <property type="entry name" value="Abhydrolase_3"/>
    <property type="match status" value="1"/>
</dbReference>
<organism evidence="4 5">
    <name type="scientific">Oceanibacterium hippocampi</name>
    <dbReference type="NCBI Taxonomy" id="745714"/>
    <lineage>
        <taxon>Bacteria</taxon>
        <taxon>Pseudomonadati</taxon>
        <taxon>Pseudomonadota</taxon>
        <taxon>Alphaproteobacteria</taxon>
        <taxon>Sneathiellales</taxon>
        <taxon>Sneathiellaceae</taxon>
        <taxon>Oceanibacterium</taxon>
    </lineage>
</organism>
<protein>
    <submittedName>
        <fullName evidence="4">Carboxylesterase NlhH</fullName>
        <ecNumber evidence="4">3.1.1.1</ecNumber>
    </submittedName>
</protein>
<dbReference type="InterPro" id="IPR013094">
    <property type="entry name" value="AB_hydrolase_3"/>
</dbReference>
<accession>A0A1Y5R8Q2</accession>
<dbReference type="EMBL" id="FWFR01000001">
    <property type="protein sequence ID" value="SLN11737.1"/>
    <property type="molecule type" value="Genomic_DNA"/>
</dbReference>
<dbReference type="GO" id="GO:0106435">
    <property type="term" value="F:carboxylesterase activity"/>
    <property type="evidence" value="ECO:0007669"/>
    <property type="project" value="UniProtKB-EC"/>
</dbReference>
<reference evidence="4 5" key="1">
    <citation type="submission" date="2017-03" db="EMBL/GenBank/DDBJ databases">
        <authorList>
            <person name="Afonso C.L."/>
            <person name="Miller P.J."/>
            <person name="Scott M.A."/>
            <person name="Spackman E."/>
            <person name="Goraichik I."/>
            <person name="Dimitrov K.M."/>
            <person name="Suarez D.L."/>
            <person name="Swayne D.E."/>
        </authorList>
    </citation>
    <scope>NUCLEOTIDE SEQUENCE [LARGE SCALE GENOMIC DNA]</scope>
    <source>
        <strain evidence="4 5">CECT 7691</strain>
    </source>
</reference>
<comment type="similarity">
    <text evidence="1">Belongs to the 'GDXG' lipolytic enzyme family.</text>
</comment>
<keyword evidence="2 4" id="KW-0378">Hydrolase</keyword>
<proteinExistence type="inferred from homology"/>
<evidence type="ECO:0000259" key="3">
    <source>
        <dbReference type="Pfam" id="PF07859"/>
    </source>
</evidence>
<name>A0A1Y5R8Q2_9PROT</name>
<dbReference type="PANTHER" id="PTHR48081">
    <property type="entry name" value="AB HYDROLASE SUPERFAMILY PROTEIN C4A8.06C"/>
    <property type="match status" value="1"/>
</dbReference>
<evidence type="ECO:0000313" key="4">
    <source>
        <dbReference type="EMBL" id="SLN11737.1"/>
    </source>
</evidence>
<evidence type="ECO:0000256" key="1">
    <source>
        <dbReference type="ARBA" id="ARBA00010515"/>
    </source>
</evidence>
<dbReference type="Proteomes" id="UP000193200">
    <property type="component" value="Unassembled WGS sequence"/>
</dbReference>